<dbReference type="EMBL" id="LSBJ02000003">
    <property type="protein sequence ID" value="OAQ68296.1"/>
    <property type="molecule type" value="Genomic_DNA"/>
</dbReference>
<dbReference type="KEGG" id="pchm:VFPPC_15810"/>
<reference evidence="1 2" key="1">
    <citation type="journal article" date="2016" name="PLoS Pathog.">
        <title>Biosynthesis of antibiotic leucinostatins in bio-control fungus Purpureocillium lilacinum and their inhibition on phytophthora revealed by genome mining.</title>
        <authorList>
            <person name="Wang G."/>
            <person name="Liu Z."/>
            <person name="Lin R."/>
            <person name="Li E."/>
            <person name="Mao Z."/>
            <person name="Ling J."/>
            <person name="Yang Y."/>
            <person name="Yin W.B."/>
            <person name="Xie B."/>
        </authorList>
    </citation>
    <scope>NUCLEOTIDE SEQUENCE [LARGE SCALE GENOMIC DNA]</scope>
    <source>
        <strain evidence="1">170</strain>
    </source>
</reference>
<gene>
    <name evidence="1" type="ORF">VFPPC_15810</name>
</gene>
<sequence length="152" mass="16530">MKSSTGIKQTRLYSVHEIVVHSMLLSNLTRQTGRSGITFALAVCRSEVFDAKLQTTAALKLCDLGRQDSLTTLSSQVAQVRVSTATPTLKLHDLPPLIVVAEWFPSTTRDEATRGYTPDTLSKLIVAQAVGFATGAQTYYLPTSLPTYVLGR</sequence>
<dbReference type="Proteomes" id="UP000078397">
    <property type="component" value="Unassembled WGS sequence"/>
</dbReference>
<name>A0A179FRN6_METCM</name>
<keyword evidence="2" id="KW-1185">Reference proteome</keyword>
<comment type="caution">
    <text evidence="1">The sequence shown here is derived from an EMBL/GenBank/DDBJ whole genome shotgun (WGS) entry which is preliminary data.</text>
</comment>
<dbReference type="RefSeq" id="XP_018145146.1">
    <property type="nucleotide sequence ID" value="XM_018293563.1"/>
</dbReference>
<evidence type="ECO:0000313" key="1">
    <source>
        <dbReference type="EMBL" id="OAQ68296.1"/>
    </source>
</evidence>
<dbReference type="GeneID" id="28857557"/>
<protein>
    <submittedName>
        <fullName evidence="1">FANCI solenoid 1 domain-containing protein</fullName>
    </submittedName>
</protein>
<proteinExistence type="predicted"/>
<evidence type="ECO:0000313" key="2">
    <source>
        <dbReference type="Proteomes" id="UP000078397"/>
    </source>
</evidence>
<accession>A0A179FRN6</accession>
<dbReference type="AlphaFoldDB" id="A0A179FRN6"/>
<organism evidence="1 2">
    <name type="scientific">Pochonia chlamydosporia 170</name>
    <dbReference type="NCBI Taxonomy" id="1380566"/>
    <lineage>
        <taxon>Eukaryota</taxon>
        <taxon>Fungi</taxon>
        <taxon>Dikarya</taxon>
        <taxon>Ascomycota</taxon>
        <taxon>Pezizomycotina</taxon>
        <taxon>Sordariomycetes</taxon>
        <taxon>Hypocreomycetidae</taxon>
        <taxon>Hypocreales</taxon>
        <taxon>Clavicipitaceae</taxon>
        <taxon>Pochonia</taxon>
    </lineage>
</organism>